<keyword evidence="1" id="KW-0732">Signal</keyword>
<comment type="caution">
    <text evidence="3">The sequence shown here is derived from an EMBL/GenBank/DDBJ whole genome shotgun (WGS) entry which is preliminary data.</text>
</comment>
<reference evidence="3 4" key="1">
    <citation type="journal article" date="2020" name="Phytopathology">
        <title>Genome Sequence Resources of Colletotrichum truncatum, C. plurivorum, C. musicola, and C. sojae: Four Species Pathogenic to Soybean (Glycine max).</title>
        <authorList>
            <person name="Rogerio F."/>
            <person name="Boufleur T.R."/>
            <person name="Ciampi-Guillardi M."/>
            <person name="Sukno S.A."/>
            <person name="Thon M.R."/>
            <person name="Massola Junior N.S."/>
            <person name="Baroncelli R."/>
        </authorList>
    </citation>
    <scope>NUCLEOTIDE SEQUENCE [LARGE SCALE GENOMIC DNA]</scope>
    <source>
        <strain evidence="3 4">LFN0009</strain>
    </source>
</reference>
<dbReference type="Proteomes" id="UP000652219">
    <property type="component" value="Unassembled WGS sequence"/>
</dbReference>
<name>A0A8H6IL47_9PEZI</name>
<dbReference type="InterPro" id="IPR036673">
    <property type="entry name" value="Cyanovirin-N_sf"/>
</dbReference>
<dbReference type="SUPFAM" id="SSF51322">
    <property type="entry name" value="Cyanovirin-N"/>
    <property type="match status" value="1"/>
</dbReference>
<dbReference type="AlphaFoldDB" id="A0A8H6IL47"/>
<evidence type="ECO:0000313" key="3">
    <source>
        <dbReference type="EMBL" id="KAF6783483.1"/>
    </source>
</evidence>
<dbReference type="Pfam" id="PF08881">
    <property type="entry name" value="CVNH"/>
    <property type="match status" value="1"/>
</dbReference>
<evidence type="ECO:0000313" key="4">
    <source>
        <dbReference type="Proteomes" id="UP000652219"/>
    </source>
</evidence>
<evidence type="ECO:0000256" key="1">
    <source>
        <dbReference type="SAM" id="SignalP"/>
    </source>
</evidence>
<feature type="domain" description="Cyanovirin-N" evidence="2">
    <location>
        <begin position="52"/>
        <end position="141"/>
    </location>
</feature>
<dbReference type="EMBL" id="WIGN01000812">
    <property type="protein sequence ID" value="KAF6783483.1"/>
    <property type="molecule type" value="Genomic_DNA"/>
</dbReference>
<organism evidence="3 4">
    <name type="scientific">Colletotrichum sojae</name>
    <dbReference type="NCBI Taxonomy" id="2175907"/>
    <lineage>
        <taxon>Eukaryota</taxon>
        <taxon>Fungi</taxon>
        <taxon>Dikarya</taxon>
        <taxon>Ascomycota</taxon>
        <taxon>Pezizomycotina</taxon>
        <taxon>Sordariomycetes</taxon>
        <taxon>Hypocreomycetidae</taxon>
        <taxon>Glomerellales</taxon>
        <taxon>Glomerellaceae</taxon>
        <taxon>Colletotrichum</taxon>
        <taxon>Colletotrichum orchidearum species complex</taxon>
    </lineage>
</organism>
<accession>A0A8H6IL47</accession>
<keyword evidence="4" id="KW-1185">Reference proteome</keyword>
<proteinExistence type="predicted"/>
<protein>
    <submittedName>
        <fullName evidence="3">Cvnh domain-containing protein</fullName>
    </submittedName>
</protein>
<gene>
    <name evidence="3" type="ORF">CSOJ01_15891</name>
</gene>
<evidence type="ECO:0000259" key="2">
    <source>
        <dbReference type="Pfam" id="PF08881"/>
    </source>
</evidence>
<dbReference type="InterPro" id="IPR011058">
    <property type="entry name" value="Cyanovirin-N"/>
</dbReference>
<feature type="signal peptide" evidence="1">
    <location>
        <begin position="1"/>
        <end position="17"/>
    </location>
</feature>
<dbReference type="Gene3D" id="2.30.60.10">
    <property type="entry name" value="Cyanovirin-N"/>
    <property type="match status" value="1"/>
</dbReference>
<sequence>MKVSTLALSILASLSQARDCPVESDCMQSSCTDFAISNQVQLPGGWEEKSNTKAVLEAVCEDRHGAKVFTWLDLKQCLGNFDGNLGWAYQGGARCQNCKIKERSGGPDPVVMTCACHGRGKKINENAEINLSEGIWNYDGVIGCYKADGHKVPI</sequence>
<feature type="chain" id="PRO_5034801643" evidence="1">
    <location>
        <begin position="18"/>
        <end position="154"/>
    </location>
</feature>